<evidence type="ECO:0000256" key="2">
    <source>
        <dbReference type="ARBA" id="ARBA00005605"/>
    </source>
</evidence>
<accession>C9SAS2</accession>
<organism evidence="6">
    <name type="scientific">Verticillium alfalfae (strain VaMs.102 / ATCC MYA-4576 / FGSC 10136)</name>
    <name type="common">Verticillium wilt of alfalfa</name>
    <name type="synonym">Verticillium albo-atrum</name>
    <dbReference type="NCBI Taxonomy" id="526221"/>
    <lineage>
        <taxon>Eukaryota</taxon>
        <taxon>Fungi</taxon>
        <taxon>Dikarya</taxon>
        <taxon>Ascomycota</taxon>
        <taxon>Pezizomycotina</taxon>
        <taxon>Sordariomycetes</taxon>
        <taxon>Hypocreomycetidae</taxon>
        <taxon>Glomerellales</taxon>
        <taxon>Plectosphaerellaceae</taxon>
        <taxon>Verticillium</taxon>
    </lineage>
</organism>
<dbReference type="GeneID" id="9533500"/>
<dbReference type="InterPro" id="IPR011107">
    <property type="entry name" value="PPI_Ypi1"/>
</dbReference>
<dbReference type="eggNOG" id="KOG4102">
    <property type="taxonomic scope" value="Eukaryota"/>
</dbReference>
<dbReference type="STRING" id="526221.C9SAS2"/>
<keyword evidence="3" id="KW-0539">Nucleus</keyword>
<gene>
    <name evidence="5" type="ORF">VDBG_01605</name>
</gene>
<feature type="compositionally biased region" description="Basic and acidic residues" evidence="4">
    <location>
        <begin position="221"/>
        <end position="231"/>
    </location>
</feature>
<dbReference type="PANTHER" id="PTHR20835:SF0">
    <property type="entry name" value="E3 UBIQUITIN-PROTEIN LIGASE PPP1R11"/>
    <property type="match status" value="1"/>
</dbReference>
<dbReference type="Pfam" id="PF07491">
    <property type="entry name" value="PPI_Ypi1"/>
    <property type="match status" value="1"/>
</dbReference>
<evidence type="ECO:0000256" key="3">
    <source>
        <dbReference type="RuleBase" id="RU367162"/>
    </source>
</evidence>
<comment type="subcellular location">
    <subcellularLocation>
        <location evidence="3">Nucleus</location>
    </subcellularLocation>
</comment>
<dbReference type="GO" id="GO:0005634">
    <property type="term" value="C:nucleus"/>
    <property type="evidence" value="ECO:0007669"/>
    <property type="project" value="UniProtKB-SubCell"/>
</dbReference>
<dbReference type="EMBL" id="DS985215">
    <property type="protein sequence ID" value="EEY15496.1"/>
    <property type="molecule type" value="Genomic_DNA"/>
</dbReference>
<proteinExistence type="inferred from homology"/>
<protein>
    <recommendedName>
        <fullName evidence="3">Type 1 phosphatases regulator</fullName>
    </recommendedName>
</protein>
<dbReference type="RefSeq" id="XP_003007417.1">
    <property type="nucleotide sequence ID" value="XM_003007371.1"/>
</dbReference>
<dbReference type="PANTHER" id="PTHR20835">
    <property type="entry name" value="E3 UBIQUITIN-PROTEIN LIGASE PPP1R11-RELATED"/>
    <property type="match status" value="1"/>
</dbReference>
<comment type="similarity">
    <text evidence="2 3">Belongs to the YPI1 family.</text>
</comment>
<comment type="function">
    <text evidence="1 3">Regulator of type 1 phosphatases which maintains protein phosphatase activity under strict control.</text>
</comment>
<feature type="compositionally biased region" description="Polar residues" evidence="4">
    <location>
        <begin position="142"/>
        <end position="163"/>
    </location>
</feature>
<dbReference type="OrthoDB" id="307488at2759"/>
<dbReference type="Proteomes" id="UP000008698">
    <property type="component" value="Unassembled WGS sequence"/>
</dbReference>
<evidence type="ECO:0000256" key="4">
    <source>
        <dbReference type="SAM" id="MobiDB-lite"/>
    </source>
</evidence>
<sequence length="231" mass="24887">MDDGSCWVGEVWVWVWVRVRVRRVRMRRVRFKVVGGFLVLGACCVGEMGCVREGGQEEEGGLGGLGLLGECRLACPGSSLTIDCLYGTASSFASGLTASLTAAPRTYSQESIGHLSPPPRITPHHKAMASAAQRPPQRGSPAPSQTQTVTTAPVRPNTHQTTLRLRGAHAPARPSVQWADDVVDNEGLGRKKSKDAVADKGKEKRLPSPNAYERIPKPPKAKNDQGEDTKK</sequence>
<evidence type="ECO:0000256" key="1">
    <source>
        <dbReference type="ARBA" id="ARBA00003401"/>
    </source>
</evidence>
<keyword evidence="6" id="KW-1185">Reference proteome</keyword>
<dbReference type="AlphaFoldDB" id="C9SAS2"/>
<evidence type="ECO:0000313" key="6">
    <source>
        <dbReference type="Proteomes" id="UP000008698"/>
    </source>
</evidence>
<dbReference type="GO" id="GO:0004865">
    <property type="term" value="F:protein serine/threonine phosphatase inhibitor activity"/>
    <property type="evidence" value="ECO:0007669"/>
    <property type="project" value="UniProtKB-UniRule"/>
</dbReference>
<dbReference type="HOGENOM" id="CLU_1200609_0_0_1"/>
<name>C9SAS2_VERA1</name>
<feature type="region of interest" description="Disordered" evidence="4">
    <location>
        <begin position="109"/>
        <end position="231"/>
    </location>
</feature>
<feature type="compositionally biased region" description="Basic and acidic residues" evidence="4">
    <location>
        <begin position="194"/>
        <end position="206"/>
    </location>
</feature>
<dbReference type="GO" id="GO:0008157">
    <property type="term" value="F:protein phosphatase 1 binding"/>
    <property type="evidence" value="ECO:0007669"/>
    <property type="project" value="TreeGrafter"/>
</dbReference>
<dbReference type="KEGG" id="val:VDBG_01605"/>
<reference evidence="6" key="1">
    <citation type="journal article" date="2011" name="PLoS Pathog.">
        <title>Comparative genomics yields insights into niche adaptation of plant vascular wilt pathogens.</title>
        <authorList>
            <person name="Klosterman S.J."/>
            <person name="Subbarao K.V."/>
            <person name="Kang S."/>
            <person name="Veronese P."/>
            <person name="Gold S.E."/>
            <person name="Thomma B.P.H.J."/>
            <person name="Chen Z."/>
            <person name="Henrissat B."/>
            <person name="Lee Y.-H."/>
            <person name="Park J."/>
            <person name="Garcia-Pedrajas M.D."/>
            <person name="Barbara D.J."/>
            <person name="Anchieta A."/>
            <person name="de Jonge R."/>
            <person name="Santhanam P."/>
            <person name="Maruthachalam K."/>
            <person name="Atallah Z."/>
            <person name="Amyotte S.G."/>
            <person name="Paz Z."/>
            <person name="Inderbitzin P."/>
            <person name="Hayes R.J."/>
            <person name="Heiman D.I."/>
            <person name="Young S."/>
            <person name="Zeng Q."/>
            <person name="Engels R."/>
            <person name="Galagan J."/>
            <person name="Cuomo C.A."/>
            <person name="Dobinson K.F."/>
            <person name="Ma L.-J."/>
        </authorList>
    </citation>
    <scope>NUCLEOTIDE SEQUENCE [LARGE SCALE GENOMIC DNA]</scope>
    <source>
        <strain evidence="6">VaMs.102 / ATCC MYA-4576 / FGSC 10136</strain>
    </source>
</reference>
<evidence type="ECO:0000313" key="5">
    <source>
        <dbReference type="EMBL" id="EEY15496.1"/>
    </source>
</evidence>